<sequence length="439" mass="46722">MHKTSIALTGAAALLIGTSAPPAAAEISNPAAVGDVRVAWATPAHEGVRVTWTESASAANTLTLYSSDPGAGPTELGTTPAGAANELVVTPARFRRSSDPAVKWWIVVSAADGGSARSVDFDMFTYRPSAVDLSFTADGQVRWTVPADTSTDGTPNDPLDLPTAYRYRVQQSVDTDPDYGNWECAVVRDLPPTTSRTGVVPSAQGLPYEVVVDAENEWGVQDGPGDFVGVTNPPSIAGPARTQYGATTTLTGQVFIRWLLVSGGPPSCDDRRTESVLDTVVVQQRTSSTAPWTVVGTTKTDLAGKYTAVVKNPGHREYRVVRPNKDNGESLSYGAVSGTTTVRATTRVVSAKFISPVISYGTRPQAYLWVDPAGAQRAALQFKNASGVWQGVSYKTLYAGRGLLSFPWNRRGVTQFRWWVPGTATADATYSGVFNLTVR</sequence>
<reference evidence="2 3" key="2">
    <citation type="journal article" date="2010" name="Stand. Genomic Sci.">
        <title>Complete genome sequence of Kribbella flavida type strain (IFO 14399).</title>
        <authorList>
            <person name="Pukall R."/>
            <person name="Lapidus A."/>
            <person name="Glavina Del Rio T."/>
            <person name="Copeland A."/>
            <person name="Tice H."/>
            <person name="Cheng J.-F."/>
            <person name="Lucas S."/>
            <person name="Chen F."/>
            <person name="Nolan M."/>
            <person name="LaButti K."/>
            <person name="Pati A."/>
            <person name="Ivanova N."/>
            <person name="Mavrommatis K."/>
            <person name="Mikhailova N."/>
            <person name="Pitluck S."/>
            <person name="Bruce D."/>
            <person name="Goodwin L."/>
            <person name="Land M."/>
            <person name="Hauser L."/>
            <person name="Chang Y.-J."/>
            <person name="Jeffries C.D."/>
            <person name="Chen A."/>
            <person name="Palaniappan K."/>
            <person name="Chain P."/>
            <person name="Rohde M."/>
            <person name="Goeker M."/>
            <person name="Bristow J."/>
            <person name="Eisen J.A."/>
            <person name="Markowitz V."/>
            <person name="Hugenholtz P."/>
            <person name="Kyrpides N.C."/>
            <person name="Klenk H.-P."/>
            <person name="Brettin T."/>
        </authorList>
    </citation>
    <scope>NUCLEOTIDE SEQUENCE [LARGE SCALE GENOMIC DNA]</scope>
    <source>
        <strain evidence="3">DSM 17836 / JCM 10339 / NBRC 14399</strain>
    </source>
</reference>
<organism evidence="2 3">
    <name type="scientific">Kribbella flavida (strain DSM 17836 / JCM 10339 / NBRC 14399)</name>
    <dbReference type="NCBI Taxonomy" id="479435"/>
    <lineage>
        <taxon>Bacteria</taxon>
        <taxon>Bacillati</taxon>
        <taxon>Actinomycetota</taxon>
        <taxon>Actinomycetes</taxon>
        <taxon>Propionibacteriales</taxon>
        <taxon>Kribbellaceae</taxon>
        <taxon>Kribbella</taxon>
    </lineage>
</organism>
<protein>
    <recommendedName>
        <fullName evidence="4">Fibronectin type-III domain-containing protein</fullName>
    </recommendedName>
</protein>
<dbReference type="HOGENOM" id="CLU_632798_0_0_11"/>
<dbReference type="AlphaFoldDB" id="D2PNI8"/>
<evidence type="ECO:0000313" key="2">
    <source>
        <dbReference type="EMBL" id="ADB30840.1"/>
    </source>
</evidence>
<keyword evidence="1" id="KW-0732">Signal</keyword>
<accession>D2PNI8</accession>
<evidence type="ECO:0000256" key="1">
    <source>
        <dbReference type="SAM" id="SignalP"/>
    </source>
</evidence>
<dbReference type="RefSeq" id="WP_012919396.1">
    <property type="nucleotide sequence ID" value="NC_013729.1"/>
</dbReference>
<dbReference type="OrthoDB" id="3812161at2"/>
<evidence type="ECO:0008006" key="4">
    <source>
        <dbReference type="Google" id="ProtNLM"/>
    </source>
</evidence>
<dbReference type="KEGG" id="kfl:Kfla_1745"/>
<gene>
    <name evidence="2" type="ordered locus">Kfla_1745</name>
</gene>
<evidence type="ECO:0000313" key="3">
    <source>
        <dbReference type="Proteomes" id="UP000007967"/>
    </source>
</evidence>
<reference evidence="3" key="1">
    <citation type="submission" date="2009-09" db="EMBL/GenBank/DDBJ databases">
        <title>The complete genome of Kribbella flavida DSM 17836.</title>
        <authorList>
            <consortium name="US DOE Joint Genome Institute (JGI-PGF)"/>
            <person name="Lucas S."/>
            <person name="Copeland A."/>
            <person name="Lapidus A."/>
            <person name="Glavina del Rio T."/>
            <person name="Dalin E."/>
            <person name="Tice H."/>
            <person name="Bruce D."/>
            <person name="Goodwin L."/>
            <person name="Pitluck S."/>
            <person name="Kyrpides N."/>
            <person name="Mavromatis K."/>
            <person name="Ivanova N."/>
            <person name="Saunders E."/>
            <person name="Brettin T."/>
            <person name="Detter J.C."/>
            <person name="Han C."/>
            <person name="Larimer F."/>
            <person name="Land M."/>
            <person name="Hauser L."/>
            <person name="Markowitz V."/>
            <person name="Cheng J.-F."/>
            <person name="Hugenholtz P."/>
            <person name="Woyke T."/>
            <person name="Wu D."/>
            <person name="Pukall R."/>
            <person name="Klenk H.-P."/>
            <person name="Eisen J.A."/>
        </authorList>
    </citation>
    <scope>NUCLEOTIDE SEQUENCE [LARGE SCALE GENOMIC DNA]</scope>
    <source>
        <strain evidence="3">DSM 17836 / JCM 10339 / NBRC 14399</strain>
    </source>
</reference>
<dbReference type="EMBL" id="CP001736">
    <property type="protein sequence ID" value="ADB30840.1"/>
    <property type="molecule type" value="Genomic_DNA"/>
</dbReference>
<name>D2PNI8_KRIFD</name>
<dbReference type="STRING" id="479435.Kfla_1745"/>
<keyword evidence="3" id="KW-1185">Reference proteome</keyword>
<feature type="signal peptide" evidence="1">
    <location>
        <begin position="1"/>
        <end position="25"/>
    </location>
</feature>
<proteinExistence type="predicted"/>
<dbReference type="Proteomes" id="UP000007967">
    <property type="component" value="Chromosome"/>
</dbReference>
<feature type="chain" id="PRO_5003033078" description="Fibronectin type-III domain-containing protein" evidence="1">
    <location>
        <begin position="26"/>
        <end position="439"/>
    </location>
</feature>